<keyword evidence="2" id="KW-1185">Reference proteome</keyword>
<accession>K6YY37</accession>
<dbReference type="eggNOG" id="COG1396">
    <property type="taxonomic scope" value="Bacteria"/>
</dbReference>
<comment type="caution">
    <text evidence="1">The sequence shown here is derived from an EMBL/GenBank/DDBJ whole genome shotgun (WGS) entry which is preliminary data.</text>
</comment>
<dbReference type="AlphaFoldDB" id="K6YY37"/>
<dbReference type="Gene3D" id="1.10.260.40">
    <property type="entry name" value="lambda repressor-like DNA-binding domains"/>
    <property type="match status" value="1"/>
</dbReference>
<name>K6YY37_9ALTE</name>
<reference evidence="1 2" key="1">
    <citation type="journal article" date="2017" name="Antonie Van Leeuwenhoek">
        <title>Rhizobium rhizosphaerae sp. nov., a novel species isolated from rice rhizosphere.</title>
        <authorList>
            <person name="Zhao J.J."/>
            <person name="Zhang J."/>
            <person name="Zhang R.J."/>
            <person name="Zhang C.W."/>
            <person name="Yin H.Q."/>
            <person name="Zhang X.X."/>
        </authorList>
    </citation>
    <scope>NUCLEOTIDE SEQUENCE [LARGE SCALE GENOMIC DNA]</scope>
    <source>
        <strain evidence="1 2">BSs20135</strain>
    </source>
</reference>
<evidence type="ECO:0000313" key="2">
    <source>
        <dbReference type="Proteomes" id="UP000006327"/>
    </source>
</evidence>
<dbReference type="CDD" id="cd00093">
    <property type="entry name" value="HTH_XRE"/>
    <property type="match status" value="1"/>
</dbReference>
<dbReference type="OrthoDB" id="5422231at2"/>
<dbReference type="STRING" id="493475.GARC_4730"/>
<protein>
    <submittedName>
        <fullName evidence="1">Transcriptional regulator</fullName>
    </submittedName>
</protein>
<gene>
    <name evidence="1" type="ORF">GARC_4730</name>
</gene>
<dbReference type="SUPFAM" id="SSF47413">
    <property type="entry name" value="lambda repressor-like DNA-binding domains"/>
    <property type="match status" value="1"/>
</dbReference>
<sequence>MLSSEKKQSRKARVFPKQQKILTQLGENIKLAIKRRKLSINIVAERTGINPKTIQAIAKGSPSVSIGHYVVVLSAIGLLEDLAKVAMDDELGRKLQDIDMLRGRKS</sequence>
<dbReference type="RefSeq" id="WP_007624891.1">
    <property type="nucleotide sequence ID" value="NZ_BAEO01000065.1"/>
</dbReference>
<organism evidence="1 2">
    <name type="scientific">Paraglaciecola arctica BSs20135</name>
    <dbReference type="NCBI Taxonomy" id="493475"/>
    <lineage>
        <taxon>Bacteria</taxon>
        <taxon>Pseudomonadati</taxon>
        <taxon>Pseudomonadota</taxon>
        <taxon>Gammaproteobacteria</taxon>
        <taxon>Alteromonadales</taxon>
        <taxon>Alteromonadaceae</taxon>
        <taxon>Paraglaciecola</taxon>
    </lineage>
</organism>
<evidence type="ECO:0000313" key="1">
    <source>
        <dbReference type="EMBL" id="GAC21668.1"/>
    </source>
</evidence>
<dbReference type="Proteomes" id="UP000006327">
    <property type="component" value="Unassembled WGS sequence"/>
</dbReference>
<proteinExistence type="predicted"/>
<dbReference type="EMBL" id="BAEO01000065">
    <property type="protein sequence ID" value="GAC21668.1"/>
    <property type="molecule type" value="Genomic_DNA"/>
</dbReference>
<dbReference type="InterPro" id="IPR001387">
    <property type="entry name" value="Cro/C1-type_HTH"/>
</dbReference>
<dbReference type="GO" id="GO:0003677">
    <property type="term" value="F:DNA binding"/>
    <property type="evidence" value="ECO:0007669"/>
    <property type="project" value="InterPro"/>
</dbReference>
<dbReference type="InterPro" id="IPR010982">
    <property type="entry name" value="Lambda_DNA-bd_dom_sf"/>
</dbReference>